<dbReference type="STRING" id="930991.A0A0D0BN90"/>
<accession>A0A0D0BN90</accession>
<dbReference type="InParanoid" id="A0A0D0BN90"/>
<dbReference type="AlphaFoldDB" id="A0A0D0BN90"/>
<proteinExistence type="predicted"/>
<dbReference type="EMBL" id="KN830171">
    <property type="protein sequence ID" value="KIK73037.1"/>
    <property type="molecule type" value="Genomic_DNA"/>
</dbReference>
<dbReference type="PANTHER" id="PTHR46564:SF1">
    <property type="entry name" value="TRANSPOSASE"/>
    <property type="match status" value="1"/>
</dbReference>
<feature type="compositionally biased region" description="Basic residues" evidence="1">
    <location>
        <begin position="147"/>
        <end position="162"/>
    </location>
</feature>
<evidence type="ECO:0000256" key="1">
    <source>
        <dbReference type="SAM" id="MobiDB-lite"/>
    </source>
</evidence>
<feature type="region of interest" description="Disordered" evidence="1">
    <location>
        <begin position="144"/>
        <end position="164"/>
    </location>
</feature>
<evidence type="ECO:0008006" key="4">
    <source>
        <dbReference type="Google" id="ProtNLM"/>
    </source>
</evidence>
<evidence type="ECO:0000313" key="2">
    <source>
        <dbReference type="EMBL" id="KIK73037.1"/>
    </source>
</evidence>
<evidence type="ECO:0000313" key="3">
    <source>
        <dbReference type="Proteomes" id="UP000054538"/>
    </source>
</evidence>
<dbReference type="InterPro" id="IPR009057">
    <property type="entry name" value="Homeodomain-like_sf"/>
</dbReference>
<reference evidence="2 3" key="1">
    <citation type="submission" date="2014-04" db="EMBL/GenBank/DDBJ databases">
        <authorList>
            <consortium name="DOE Joint Genome Institute"/>
            <person name="Kuo A."/>
            <person name="Kohler A."/>
            <person name="Jargeat P."/>
            <person name="Nagy L.G."/>
            <person name="Floudas D."/>
            <person name="Copeland A."/>
            <person name="Barry K.W."/>
            <person name="Cichocki N."/>
            <person name="Veneault-Fourrey C."/>
            <person name="LaButti K."/>
            <person name="Lindquist E.A."/>
            <person name="Lipzen A."/>
            <person name="Lundell T."/>
            <person name="Morin E."/>
            <person name="Murat C."/>
            <person name="Sun H."/>
            <person name="Tunlid A."/>
            <person name="Henrissat B."/>
            <person name="Grigoriev I.V."/>
            <person name="Hibbett D.S."/>
            <person name="Martin F."/>
            <person name="Nordberg H.P."/>
            <person name="Cantor M.N."/>
            <person name="Hua S.X."/>
        </authorList>
    </citation>
    <scope>NUCLEOTIDE SEQUENCE [LARGE SCALE GENOMIC DNA]</scope>
    <source>
        <strain evidence="2 3">Ve08.2h10</strain>
    </source>
</reference>
<dbReference type="OrthoDB" id="2994945at2759"/>
<dbReference type="SUPFAM" id="SSF46689">
    <property type="entry name" value="Homeodomain-like"/>
    <property type="match status" value="1"/>
</dbReference>
<sequence length="217" mass="25078">MAFHKISDDVKRAAIRLHERGLLNLQDILDCCGFSARTWYRTWKLWNETGDVAAHPNPFNRGRPRLLDHKDLEYVLQLVDDNPDYFLDELVRLMATNRFIAVHFTTIFEHLKCSSVNRRAEFIAHMAQYNPDELGFIDETSKDRRTAGRRYGRSRRGKRAHNKQPSICGRQVTIEALLTLDGIVLGTVVEGSMTQALFLEWLEFIVVSYSTIYASES</sequence>
<reference evidence="3" key="2">
    <citation type="submission" date="2015-01" db="EMBL/GenBank/DDBJ databases">
        <title>Evolutionary Origins and Diversification of the Mycorrhizal Mutualists.</title>
        <authorList>
            <consortium name="DOE Joint Genome Institute"/>
            <consortium name="Mycorrhizal Genomics Consortium"/>
            <person name="Kohler A."/>
            <person name="Kuo A."/>
            <person name="Nagy L.G."/>
            <person name="Floudas D."/>
            <person name="Copeland A."/>
            <person name="Barry K.W."/>
            <person name="Cichocki N."/>
            <person name="Veneault-Fourrey C."/>
            <person name="LaButti K."/>
            <person name="Lindquist E.A."/>
            <person name="Lipzen A."/>
            <person name="Lundell T."/>
            <person name="Morin E."/>
            <person name="Murat C."/>
            <person name="Riley R."/>
            <person name="Ohm R."/>
            <person name="Sun H."/>
            <person name="Tunlid A."/>
            <person name="Henrissat B."/>
            <person name="Grigoriev I.V."/>
            <person name="Hibbett D.S."/>
            <person name="Martin F."/>
        </authorList>
    </citation>
    <scope>NUCLEOTIDE SEQUENCE [LARGE SCALE GENOMIC DNA]</scope>
    <source>
        <strain evidence="3">Ve08.2h10</strain>
    </source>
</reference>
<name>A0A0D0BN90_9AGAM</name>
<gene>
    <name evidence="2" type="ORF">PAXRUDRAFT_796438</name>
</gene>
<organism evidence="2 3">
    <name type="scientific">Paxillus rubicundulus Ve08.2h10</name>
    <dbReference type="NCBI Taxonomy" id="930991"/>
    <lineage>
        <taxon>Eukaryota</taxon>
        <taxon>Fungi</taxon>
        <taxon>Dikarya</taxon>
        <taxon>Basidiomycota</taxon>
        <taxon>Agaricomycotina</taxon>
        <taxon>Agaricomycetes</taxon>
        <taxon>Agaricomycetidae</taxon>
        <taxon>Boletales</taxon>
        <taxon>Paxilineae</taxon>
        <taxon>Paxillaceae</taxon>
        <taxon>Paxillus</taxon>
    </lineage>
</organism>
<dbReference type="Proteomes" id="UP000054538">
    <property type="component" value="Unassembled WGS sequence"/>
</dbReference>
<dbReference type="PANTHER" id="PTHR46564">
    <property type="entry name" value="TRANSPOSASE"/>
    <property type="match status" value="1"/>
</dbReference>
<dbReference type="HOGENOM" id="CLU_056788_9_3_1"/>
<keyword evidence="3" id="KW-1185">Reference proteome</keyword>
<protein>
    <recommendedName>
        <fullName evidence="4">Tc1-like transposase DDE domain-containing protein</fullName>
    </recommendedName>
</protein>